<proteinExistence type="predicted"/>
<reference evidence="1" key="1">
    <citation type="submission" date="2022-05" db="EMBL/GenBank/DDBJ databases">
        <title>Chromosome-level genome of Chaenocephalus aceratus.</title>
        <authorList>
            <person name="Park H."/>
        </authorList>
    </citation>
    <scope>NUCLEOTIDE SEQUENCE</scope>
    <source>
        <strain evidence="1">KU_202001</strain>
    </source>
</reference>
<name>A0ACB9X539_CHAAC</name>
<comment type="caution">
    <text evidence="1">The sequence shown here is derived from an EMBL/GenBank/DDBJ whole genome shotgun (WGS) entry which is preliminary data.</text>
</comment>
<sequence length="229" mass="25611">MEDTPNTPVCMEDTPNTPVCMEDTHGNHSKSSRDRKRQPCGTLLREMTEHTYHLQDEKFMCTVISRLNDILEDVKRHTPHDSSLPPTFTPPKHKRQERTITPLSTSHRRHHFSGRVHHKAEVMRSNYRVDSLNKISKAKSPESNAGGAGRGTKRRGDASGKKKVYLLLPSPLCYATVAYLHTTQPIIHSNAMGHGTINFTQSSMLSPIEIGIKEKTVSPLVVLTAVGKC</sequence>
<keyword evidence="2" id="KW-1185">Reference proteome</keyword>
<dbReference type="EMBL" id="CM043793">
    <property type="protein sequence ID" value="KAI4821384.1"/>
    <property type="molecule type" value="Genomic_DNA"/>
</dbReference>
<dbReference type="Proteomes" id="UP001057452">
    <property type="component" value="Chromosome 9"/>
</dbReference>
<organism evidence="1 2">
    <name type="scientific">Chaenocephalus aceratus</name>
    <name type="common">Blackfin icefish</name>
    <name type="synonym">Chaenichthys aceratus</name>
    <dbReference type="NCBI Taxonomy" id="36190"/>
    <lineage>
        <taxon>Eukaryota</taxon>
        <taxon>Metazoa</taxon>
        <taxon>Chordata</taxon>
        <taxon>Craniata</taxon>
        <taxon>Vertebrata</taxon>
        <taxon>Euteleostomi</taxon>
        <taxon>Actinopterygii</taxon>
        <taxon>Neopterygii</taxon>
        <taxon>Teleostei</taxon>
        <taxon>Neoteleostei</taxon>
        <taxon>Acanthomorphata</taxon>
        <taxon>Eupercaria</taxon>
        <taxon>Perciformes</taxon>
        <taxon>Notothenioidei</taxon>
        <taxon>Channichthyidae</taxon>
        <taxon>Chaenocephalus</taxon>
    </lineage>
</organism>
<accession>A0ACB9X539</accession>
<gene>
    <name evidence="1" type="ORF">KUCAC02_029318</name>
</gene>
<evidence type="ECO:0000313" key="1">
    <source>
        <dbReference type="EMBL" id="KAI4821384.1"/>
    </source>
</evidence>
<protein>
    <submittedName>
        <fullName evidence="1">Uncharacterized protein</fullName>
    </submittedName>
</protein>
<evidence type="ECO:0000313" key="2">
    <source>
        <dbReference type="Proteomes" id="UP001057452"/>
    </source>
</evidence>